<dbReference type="SMART" id="SM00355">
    <property type="entry name" value="ZnF_C2H2"/>
    <property type="match status" value="4"/>
</dbReference>
<dbReference type="InterPro" id="IPR001356">
    <property type="entry name" value="HD"/>
</dbReference>
<evidence type="ECO:0000256" key="10">
    <source>
        <dbReference type="SAM" id="MobiDB-lite"/>
    </source>
</evidence>
<keyword evidence="8" id="KW-0804">Transcription</keyword>
<dbReference type="InterPro" id="IPR045762">
    <property type="entry name" value="ADNP_Znf"/>
</dbReference>
<proteinExistence type="predicted"/>
<evidence type="ECO:0000256" key="1">
    <source>
        <dbReference type="ARBA" id="ARBA00022723"/>
    </source>
</evidence>
<dbReference type="GO" id="GO:0010468">
    <property type="term" value="P:regulation of gene expression"/>
    <property type="evidence" value="ECO:0007669"/>
    <property type="project" value="TreeGrafter"/>
</dbReference>
<dbReference type="PROSITE" id="PS00028">
    <property type="entry name" value="ZINC_FINGER_C2H2_1"/>
    <property type="match status" value="1"/>
</dbReference>
<feature type="region of interest" description="Disordered" evidence="10">
    <location>
        <begin position="120"/>
        <end position="140"/>
    </location>
</feature>
<reference evidence="12 13" key="1">
    <citation type="submission" date="2020-06" db="EMBL/GenBank/DDBJ databases">
        <authorList>
            <consortium name="Wellcome Sanger Institute Data Sharing"/>
        </authorList>
    </citation>
    <scope>NUCLEOTIDE SEQUENCE [LARGE SCALE GENOMIC DNA]</scope>
</reference>
<keyword evidence="5" id="KW-0805">Transcription regulation</keyword>
<reference evidence="12" key="2">
    <citation type="submission" date="2025-08" db="UniProtKB">
        <authorList>
            <consortium name="Ensembl"/>
        </authorList>
    </citation>
    <scope>IDENTIFICATION</scope>
</reference>
<evidence type="ECO:0000313" key="12">
    <source>
        <dbReference type="Ensembl" id="ENSDCDP00010012375.1"/>
    </source>
</evidence>
<dbReference type="Ensembl" id="ENSDCDT00010012969.1">
    <property type="protein sequence ID" value="ENSDCDP00010012375.1"/>
    <property type="gene ID" value="ENSDCDG00010005544.1"/>
</dbReference>
<dbReference type="AlphaFoldDB" id="A0AAY4AVH6"/>
<keyword evidence="1" id="KW-0479">Metal-binding</keyword>
<keyword evidence="13" id="KW-1185">Reference proteome</keyword>
<evidence type="ECO:0000256" key="6">
    <source>
        <dbReference type="ARBA" id="ARBA00023125"/>
    </source>
</evidence>
<evidence type="ECO:0000256" key="9">
    <source>
        <dbReference type="ARBA" id="ARBA00023242"/>
    </source>
</evidence>
<dbReference type="GO" id="GO:0005634">
    <property type="term" value="C:nucleus"/>
    <property type="evidence" value="ECO:0007669"/>
    <property type="project" value="TreeGrafter"/>
</dbReference>
<name>A0AAY4AVH6_9TELE</name>
<dbReference type="GO" id="GO:0008270">
    <property type="term" value="F:zinc ion binding"/>
    <property type="evidence" value="ECO:0007669"/>
    <property type="project" value="UniProtKB-KW"/>
</dbReference>
<dbReference type="InterPro" id="IPR038861">
    <property type="entry name" value="ADNP/ADNP2"/>
</dbReference>
<keyword evidence="2" id="KW-0677">Repeat</keyword>
<sequence length="865" mass="94769">MYQLPVGDLEKVRKSRKRVKSILCNIGLESCNDLIELKTFDAGEGSFNNTEWEDFTDGHNGKRRKKWCYRTEKLCCSLCWFRCHEEELDLASQSPCSRCSFIGHPSVTDRHFKVFHAAPSKTPSASSQASTPQASKDQAAATNVEQLDKYTCRSCGYHDSMIYVMKKHVLVNHYKSLLNRYFGHRSDSEIKKGGHKIANYYCKLCNFPAQTSEHLLYHLLSSVKHKELEMHIKPFLCENYNYLKNDAKALPSLAPKVAMSLVNSEVTKLPPIPPPNRNPAPATPSAGAVLLAAPGNTTALLCTAGPRPVYLPPQAPAKGLLLPGAAVAALQGGQQTPSGVPAPLPGQGVPVPITVSIPSLPQAQLLPPGLQINVPGRIGLQAPQPLLVTQRMPLSQSAPRPPILASQSIRLIPTGNKVNGVPTYTLAPVQVAVPVQPSGATVVLAKNSVSAFPQPNRTVFVPVQINPGSSESKPPTHVAAVRAELSAPQARPKSKSFAAQSPFLKMENKNVKCLSCKIVLTEQGVFHHLLHGLTCLFCPLVFYSLRQIMEHSNKEHSLLIPANSELLKREFQLNTDEHGHIVFTSFDLNAGVPKEQLGDVELNLALVTPSLDKIFIKMYPESTKPTGATAAKGPCAACLLCQVKPQTKEEYDQHLKTKHHIMSTIHAILKTPAFKCIYCLGVYTDKFTPKTISVHVQRCRCAPKAVKDFLRRLYPDAELTNGAVVQVKEAVGKICAADSGQGVSAAPQSVVPRSALLLDPAGMELKSFEQRKEFLVKYFHRKPYLSKAETELLAARLWFNRTDVASIFGTRRGRCLKAIRSRRAAVLLGFNMAEVNKVRHGLLIPDVQPPTARCARVGITKEPVS</sequence>
<keyword evidence="4" id="KW-0862">Zinc</keyword>
<keyword evidence="6" id="KW-0238">DNA-binding</keyword>
<gene>
    <name evidence="12" type="primary">adnp2a</name>
</gene>
<evidence type="ECO:0000313" key="13">
    <source>
        <dbReference type="Proteomes" id="UP000694580"/>
    </source>
</evidence>
<dbReference type="Proteomes" id="UP000694580">
    <property type="component" value="Chromosome 5"/>
</dbReference>
<evidence type="ECO:0000256" key="8">
    <source>
        <dbReference type="ARBA" id="ARBA00023163"/>
    </source>
</evidence>
<reference evidence="12" key="3">
    <citation type="submission" date="2025-09" db="UniProtKB">
        <authorList>
            <consortium name="Ensembl"/>
        </authorList>
    </citation>
    <scope>IDENTIFICATION</scope>
</reference>
<dbReference type="CDD" id="cd00086">
    <property type="entry name" value="homeodomain"/>
    <property type="match status" value="1"/>
</dbReference>
<evidence type="ECO:0000256" key="5">
    <source>
        <dbReference type="ARBA" id="ARBA00023015"/>
    </source>
</evidence>
<feature type="compositionally biased region" description="Low complexity" evidence="10">
    <location>
        <begin position="120"/>
        <end position="136"/>
    </location>
</feature>
<feature type="domain" description="C2H2-type" evidence="11">
    <location>
        <begin position="535"/>
        <end position="556"/>
    </location>
</feature>
<keyword evidence="7" id="KW-0371">Homeobox</keyword>
<keyword evidence="3" id="KW-0863">Zinc-finger</keyword>
<evidence type="ECO:0000256" key="2">
    <source>
        <dbReference type="ARBA" id="ARBA00022737"/>
    </source>
</evidence>
<keyword evidence="9" id="KW-0539">Nucleus</keyword>
<evidence type="ECO:0000256" key="4">
    <source>
        <dbReference type="ARBA" id="ARBA00022833"/>
    </source>
</evidence>
<evidence type="ECO:0000256" key="3">
    <source>
        <dbReference type="ARBA" id="ARBA00022771"/>
    </source>
</evidence>
<accession>A0AAY4AVH6</accession>
<dbReference type="InterPro" id="IPR013087">
    <property type="entry name" value="Znf_C2H2_type"/>
</dbReference>
<evidence type="ECO:0000256" key="7">
    <source>
        <dbReference type="ARBA" id="ARBA00023155"/>
    </source>
</evidence>
<dbReference type="PANTHER" id="PTHR15740:SF2">
    <property type="entry name" value="ACTIVITY-DEPENDENT NEUROPROTECTOR HOMEOBOX PROTEIN 2"/>
    <property type="match status" value="1"/>
</dbReference>
<dbReference type="PANTHER" id="PTHR15740">
    <property type="entry name" value="NEUROPROTECTIVE PEPTIDE-CONTAINING PROTEIN"/>
    <property type="match status" value="1"/>
</dbReference>
<dbReference type="GO" id="GO:0003677">
    <property type="term" value="F:DNA binding"/>
    <property type="evidence" value="ECO:0007669"/>
    <property type="project" value="UniProtKB-KW"/>
</dbReference>
<organism evidence="12 13">
    <name type="scientific">Denticeps clupeoides</name>
    <name type="common">denticle herring</name>
    <dbReference type="NCBI Taxonomy" id="299321"/>
    <lineage>
        <taxon>Eukaryota</taxon>
        <taxon>Metazoa</taxon>
        <taxon>Chordata</taxon>
        <taxon>Craniata</taxon>
        <taxon>Vertebrata</taxon>
        <taxon>Euteleostomi</taxon>
        <taxon>Actinopterygii</taxon>
        <taxon>Neopterygii</taxon>
        <taxon>Teleostei</taxon>
        <taxon>Clupei</taxon>
        <taxon>Clupeiformes</taxon>
        <taxon>Denticipitoidei</taxon>
        <taxon>Denticipitidae</taxon>
        <taxon>Denticeps</taxon>
    </lineage>
</organism>
<protein>
    <recommendedName>
        <fullName evidence="11">C2H2-type domain-containing protein</fullName>
    </recommendedName>
</protein>
<evidence type="ECO:0000259" key="11">
    <source>
        <dbReference type="PROSITE" id="PS00028"/>
    </source>
</evidence>
<dbReference type="Pfam" id="PF19627">
    <property type="entry name" value="ADNP_N"/>
    <property type="match status" value="1"/>
</dbReference>
<dbReference type="GeneTree" id="ENSGT00530000063631"/>